<dbReference type="Proteomes" id="UP000467840">
    <property type="component" value="Chromosome 9"/>
</dbReference>
<dbReference type="Pfam" id="PF24626">
    <property type="entry name" value="SH3_Tf2-1"/>
    <property type="match status" value="1"/>
</dbReference>
<evidence type="ECO:0000313" key="2">
    <source>
        <dbReference type="EMBL" id="KAF2307314.1"/>
    </source>
</evidence>
<dbReference type="InterPro" id="IPR016197">
    <property type="entry name" value="Chromo-like_dom_sf"/>
</dbReference>
<evidence type="ECO:0000313" key="3">
    <source>
        <dbReference type="EMBL" id="KAF2307326.1"/>
    </source>
</evidence>
<sequence>MELTKCEFVQAWKEKVELAKASLAKASNKMKKWADTKRRHLEFEEGDMVIVKLIPQTVRNYGRVHKGLLRRYEGPFPMEKCIGKLAYRVKLPPHLECHPVFHVSFLKPYHADKDDSDRGKSHQAPTVVNTTLEHEVEEILAHRVVPPRGTHPGYKEYLMKWKGLSDTEASWERDLTLWQHEDKVQEYLRDTTRASPG</sequence>
<dbReference type="PANTHER" id="PTHR46148">
    <property type="entry name" value="CHROMO DOMAIN-CONTAINING PROTEIN"/>
    <property type="match status" value="1"/>
</dbReference>
<dbReference type="InterPro" id="IPR023780">
    <property type="entry name" value="Chromo_domain"/>
</dbReference>
<gene>
    <name evidence="2" type="ORF">GH714_026293</name>
    <name evidence="3" type="ORF">GH714_026368</name>
</gene>
<dbReference type="SUPFAM" id="SSF54160">
    <property type="entry name" value="Chromo domain-like"/>
    <property type="match status" value="1"/>
</dbReference>
<reference evidence="3 4" key="1">
    <citation type="journal article" date="2020" name="Mol. Plant">
        <title>The Chromosome-Based Rubber Tree Genome Provides New Insights into Spurge Genome Evolution and Rubber Biosynthesis.</title>
        <authorList>
            <person name="Liu J."/>
            <person name="Shi C."/>
            <person name="Shi C.C."/>
            <person name="Li W."/>
            <person name="Zhang Q.J."/>
            <person name="Zhang Y."/>
            <person name="Li K."/>
            <person name="Lu H.F."/>
            <person name="Shi C."/>
            <person name="Zhu S.T."/>
            <person name="Xiao Z.Y."/>
            <person name="Nan H."/>
            <person name="Yue Y."/>
            <person name="Zhu X.G."/>
            <person name="Wu Y."/>
            <person name="Hong X.N."/>
            <person name="Fan G.Y."/>
            <person name="Tong Y."/>
            <person name="Zhang D."/>
            <person name="Mao C.L."/>
            <person name="Liu Y.L."/>
            <person name="Hao S.J."/>
            <person name="Liu W.Q."/>
            <person name="Lv M.Q."/>
            <person name="Zhang H.B."/>
            <person name="Liu Y."/>
            <person name="Hu-Tang G.R."/>
            <person name="Wang J.P."/>
            <person name="Wang J.H."/>
            <person name="Sun Y.H."/>
            <person name="Ni S.B."/>
            <person name="Chen W.B."/>
            <person name="Zhang X.C."/>
            <person name="Jiao Y.N."/>
            <person name="Eichler E.E."/>
            <person name="Li G.H."/>
            <person name="Liu X."/>
            <person name="Gao L.Z."/>
        </authorList>
    </citation>
    <scope>NUCLEOTIDE SEQUENCE [LARGE SCALE GENOMIC DNA]</scope>
    <source>
        <strain evidence="4">cv. GT1</strain>
        <tissue evidence="3">Leaf</tissue>
    </source>
</reference>
<dbReference type="InterPro" id="IPR056924">
    <property type="entry name" value="SH3_Tf2-1"/>
</dbReference>
<protein>
    <recommendedName>
        <fullName evidence="1">Chromo domain-containing protein</fullName>
    </recommendedName>
</protein>
<accession>A0A6A6M4X3</accession>
<dbReference type="AlphaFoldDB" id="A0A6A6M4X3"/>
<evidence type="ECO:0000313" key="4">
    <source>
        <dbReference type="Proteomes" id="UP000467840"/>
    </source>
</evidence>
<dbReference type="Pfam" id="PF00385">
    <property type="entry name" value="Chromo"/>
    <property type="match status" value="1"/>
</dbReference>
<evidence type="ECO:0000259" key="1">
    <source>
        <dbReference type="PROSITE" id="PS50013"/>
    </source>
</evidence>
<proteinExistence type="predicted"/>
<dbReference type="EMBL" id="JAAGAX010000008">
    <property type="protein sequence ID" value="KAF2307314.1"/>
    <property type="molecule type" value="Genomic_DNA"/>
</dbReference>
<dbReference type="Gene3D" id="2.40.50.40">
    <property type="match status" value="1"/>
</dbReference>
<dbReference type="PANTHER" id="PTHR46148:SF52">
    <property type="entry name" value="OS04G0603800 PROTEIN"/>
    <property type="match status" value="1"/>
</dbReference>
<keyword evidence="4" id="KW-1185">Reference proteome</keyword>
<dbReference type="InterPro" id="IPR000953">
    <property type="entry name" value="Chromo/chromo_shadow_dom"/>
</dbReference>
<name>A0A6A6M4X3_HEVBR</name>
<dbReference type="EMBL" id="JAAGAX010000008">
    <property type="protein sequence ID" value="KAF2307326.1"/>
    <property type="molecule type" value="Genomic_DNA"/>
</dbReference>
<organism evidence="3 4">
    <name type="scientific">Hevea brasiliensis</name>
    <name type="common">Para rubber tree</name>
    <name type="synonym">Siphonia brasiliensis</name>
    <dbReference type="NCBI Taxonomy" id="3981"/>
    <lineage>
        <taxon>Eukaryota</taxon>
        <taxon>Viridiplantae</taxon>
        <taxon>Streptophyta</taxon>
        <taxon>Embryophyta</taxon>
        <taxon>Tracheophyta</taxon>
        <taxon>Spermatophyta</taxon>
        <taxon>Magnoliopsida</taxon>
        <taxon>eudicotyledons</taxon>
        <taxon>Gunneridae</taxon>
        <taxon>Pentapetalae</taxon>
        <taxon>rosids</taxon>
        <taxon>fabids</taxon>
        <taxon>Malpighiales</taxon>
        <taxon>Euphorbiaceae</taxon>
        <taxon>Crotonoideae</taxon>
        <taxon>Micrandreae</taxon>
        <taxon>Hevea</taxon>
    </lineage>
</organism>
<dbReference type="SMART" id="SM00298">
    <property type="entry name" value="CHROMO"/>
    <property type="match status" value="1"/>
</dbReference>
<comment type="caution">
    <text evidence="3">The sequence shown here is derived from an EMBL/GenBank/DDBJ whole genome shotgun (WGS) entry which is preliminary data.</text>
</comment>
<feature type="domain" description="Chromo" evidence="1">
    <location>
        <begin position="134"/>
        <end position="197"/>
    </location>
</feature>
<dbReference type="PROSITE" id="PS50013">
    <property type="entry name" value="CHROMO_2"/>
    <property type="match status" value="1"/>
</dbReference>